<proteinExistence type="predicted"/>
<name>A0A0A2B9G2_PROMR</name>
<feature type="transmembrane region" description="Helical" evidence="1">
    <location>
        <begin position="20"/>
        <end position="42"/>
    </location>
</feature>
<dbReference type="Proteomes" id="UP000030345">
    <property type="component" value="Unassembled WGS sequence"/>
</dbReference>
<dbReference type="EMBL" id="JNAS01000001">
    <property type="protein sequence ID" value="KGG09420.1"/>
    <property type="molecule type" value="Genomic_DNA"/>
</dbReference>
<feature type="transmembrane region" description="Helical" evidence="1">
    <location>
        <begin position="132"/>
        <end position="151"/>
    </location>
</feature>
<dbReference type="RefSeq" id="WP_032519169.1">
    <property type="nucleotide sequence ID" value="NZ_CP138981.1"/>
</dbReference>
<dbReference type="OrthoDB" id="7067875at2"/>
<feature type="transmembrane region" description="Helical" evidence="1">
    <location>
        <begin position="163"/>
        <end position="182"/>
    </location>
</feature>
<gene>
    <name evidence="2" type="ORF">EV02_0003</name>
</gene>
<reference evidence="3" key="1">
    <citation type="journal article" date="2014" name="Sci. Data">
        <title>Genomes of diverse isolates of the marine cyanobacterium Prochlorococcus.</title>
        <authorList>
            <person name="Biller S."/>
            <person name="Berube P."/>
            <person name="Thompson J."/>
            <person name="Kelly L."/>
            <person name="Roggensack S."/>
            <person name="Awad L."/>
            <person name="Roache-Johnson K."/>
            <person name="Ding H."/>
            <person name="Giovannoni S.J."/>
            <person name="Moore L.R."/>
            <person name="Chisholm S.W."/>
        </authorList>
    </citation>
    <scope>NUCLEOTIDE SEQUENCE [LARGE SCALE GENOMIC DNA]</scope>
    <source>
        <strain evidence="3">SB</strain>
    </source>
</reference>
<comment type="caution">
    <text evidence="2">The sequence shown here is derived from an EMBL/GenBank/DDBJ whole genome shotgun (WGS) entry which is preliminary data.</text>
</comment>
<sequence>MKTINTPWGAINPSVYVFPVQYLLILYGVIYFLPFDIFEYLFKGEDSLIEWLQFLGYFFSFLFCIVILFSKKRDRSIKQSICWILLTLFCFYAAGEEISWAERITSIGLDTIREINVQGETNLHNLKGLNNYLHFSFISTGILFGWMGWKIWPDIEALPSKKFSLFFLIVAAFYSYFDLSWITLGERIRNDQEAIEFLMSSGIFLHCYCFVKEKIIR</sequence>
<evidence type="ECO:0000313" key="3">
    <source>
        <dbReference type="Proteomes" id="UP000030345"/>
    </source>
</evidence>
<organism evidence="2 3">
    <name type="scientific">Prochlorococcus marinus str. SB</name>
    <dbReference type="NCBI Taxonomy" id="59926"/>
    <lineage>
        <taxon>Bacteria</taxon>
        <taxon>Bacillati</taxon>
        <taxon>Cyanobacteriota</taxon>
        <taxon>Cyanophyceae</taxon>
        <taxon>Synechococcales</taxon>
        <taxon>Prochlorococcaceae</taxon>
        <taxon>Prochlorococcus</taxon>
    </lineage>
</organism>
<evidence type="ECO:0000256" key="1">
    <source>
        <dbReference type="SAM" id="Phobius"/>
    </source>
</evidence>
<keyword evidence="1" id="KW-0812">Transmembrane</keyword>
<feature type="transmembrane region" description="Helical" evidence="1">
    <location>
        <begin position="48"/>
        <end position="69"/>
    </location>
</feature>
<protein>
    <submittedName>
        <fullName evidence="2">Uncharacterized protein</fullName>
    </submittedName>
</protein>
<evidence type="ECO:0000313" key="2">
    <source>
        <dbReference type="EMBL" id="KGG09420.1"/>
    </source>
</evidence>
<keyword evidence="1" id="KW-0472">Membrane</keyword>
<accession>A0A0A2B9G2</accession>
<dbReference type="AlphaFoldDB" id="A0A0A2B9G2"/>
<keyword evidence="1" id="KW-1133">Transmembrane helix</keyword>